<dbReference type="EMBL" id="CP000112">
    <property type="protein sequence ID" value="ABB38319.1"/>
    <property type="molecule type" value="Genomic_DNA"/>
</dbReference>
<name>Q311S7_OLEA2</name>
<organism evidence="1 2">
    <name type="scientific">Oleidesulfovibrio alaskensis (strain ATCC BAA-1058 / DSM 17464 / G20)</name>
    <name type="common">Desulfovibrio alaskensis</name>
    <dbReference type="NCBI Taxonomy" id="207559"/>
    <lineage>
        <taxon>Bacteria</taxon>
        <taxon>Pseudomonadati</taxon>
        <taxon>Thermodesulfobacteriota</taxon>
        <taxon>Desulfovibrionia</taxon>
        <taxon>Desulfovibrionales</taxon>
        <taxon>Desulfovibrionaceae</taxon>
        <taxon>Oleidesulfovibrio</taxon>
    </lineage>
</organism>
<reference evidence="1 2" key="1">
    <citation type="journal article" date="2011" name="J. Bacteriol.">
        <title>Complete genome sequence and updated annotation of Desulfovibrio alaskensis G20.</title>
        <authorList>
            <person name="Hauser L.J."/>
            <person name="Land M.L."/>
            <person name="Brown S.D."/>
            <person name="Larimer F."/>
            <person name="Keller K.L."/>
            <person name="Rapp-Giles B.J."/>
            <person name="Price M.N."/>
            <person name="Lin M."/>
            <person name="Bruce D.C."/>
            <person name="Detter J.C."/>
            <person name="Tapia R."/>
            <person name="Han C.S."/>
            <person name="Goodwin L.A."/>
            <person name="Cheng J.F."/>
            <person name="Pitluck S."/>
            <person name="Copeland A."/>
            <person name="Lucas S."/>
            <person name="Nolan M."/>
            <person name="Lapidus A.L."/>
            <person name="Palumbo A.V."/>
            <person name="Wall J.D."/>
        </authorList>
    </citation>
    <scope>NUCLEOTIDE SEQUENCE [LARGE SCALE GENOMIC DNA]</scope>
    <source>
        <strain evidence="2">ATCC BAA 1058 / DSM 17464 / G20</strain>
    </source>
</reference>
<dbReference type="AlphaFoldDB" id="Q311S7"/>
<dbReference type="RefSeq" id="WP_011367484.1">
    <property type="nucleotide sequence ID" value="NC_007519.1"/>
</dbReference>
<gene>
    <name evidence="1" type="ordered locus">Dde_1520</name>
</gene>
<dbReference type="STRING" id="207559.Dde_1520"/>
<accession>Q311S7</accession>
<protein>
    <submittedName>
        <fullName evidence="1">Uncharacterized protein</fullName>
    </submittedName>
</protein>
<evidence type="ECO:0000313" key="2">
    <source>
        <dbReference type="Proteomes" id="UP000002710"/>
    </source>
</evidence>
<dbReference type="KEGG" id="dde:Dde_1520"/>
<dbReference type="Proteomes" id="UP000002710">
    <property type="component" value="Chromosome"/>
</dbReference>
<dbReference type="HOGENOM" id="CLU_2245549_0_0_7"/>
<evidence type="ECO:0000313" key="1">
    <source>
        <dbReference type="EMBL" id="ABB38319.1"/>
    </source>
</evidence>
<proteinExistence type="predicted"/>
<sequence>MICSVKICSGCPFYQRGEISYCRADALQPRAVDGQPESRPEWCPLDAGPVAVDDRECAQCPFHQQQDKRRCAVATPRLRPMADDEVRPSWCVLRRERFIIRLGR</sequence>
<keyword evidence="2" id="KW-1185">Reference proteome</keyword>